<dbReference type="PIRSF" id="PIRSF037205">
    <property type="entry name" value="UCP037205"/>
    <property type="match status" value="1"/>
</dbReference>
<accession>A0A2N3LA26</accession>
<comment type="caution">
    <text evidence="1">The sequence shown here is derived from an EMBL/GenBank/DDBJ whole genome shotgun (WGS) entry which is preliminary data.</text>
</comment>
<reference evidence="1 2" key="1">
    <citation type="submission" date="2017-09" db="EMBL/GenBank/DDBJ databases">
        <title>Biodiversity and function of Thalassospira species in the particle-attached aromatic-hydrocarbon-degrading consortia from the surface seawater of the China South Sea.</title>
        <authorList>
            <person name="Dong C."/>
            <person name="Lai Q."/>
            <person name="Shao Z."/>
        </authorList>
    </citation>
    <scope>NUCLEOTIDE SEQUENCE [LARGE SCALE GENOMIC DNA]</scope>
    <source>
        <strain evidence="1 2">139Z-12</strain>
    </source>
</reference>
<proteinExistence type="predicted"/>
<dbReference type="InterPro" id="IPR017136">
    <property type="entry name" value="UCP037205"/>
</dbReference>
<organism evidence="1 2">
    <name type="scientific">Thalassospira lohafexi</name>
    <dbReference type="NCBI Taxonomy" id="744227"/>
    <lineage>
        <taxon>Bacteria</taxon>
        <taxon>Pseudomonadati</taxon>
        <taxon>Pseudomonadota</taxon>
        <taxon>Alphaproteobacteria</taxon>
        <taxon>Rhodospirillales</taxon>
        <taxon>Thalassospiraceae</taxon>
        <taxon>Thalassospira</taxon>
    </lineage>
</organism>
<dbReference type="Pfam" id="PF10013">
    <property type="entry name" value="DUF2256"/>
    <property type="match status" value="1"/>
</dbReference>
<sequence length="57" mass="6931">MPRNANGQRPSKADLPQKTCPACNRPFSWRRKWKDCWDTVRYCSERCRNQRSQKERC</sequence>
<keyword evidence="2" id="KW-1185">Reference proteome</keyword>
<name>A0A2N3LA26_9PROT</name>
<protein>
    <recommendedName>
        <fullName evidence="3">DUF2256 domain-containing protein</fullName>
    </recommendedName>
</protein>
<gene>
    <name evidence="1" type="ORF">COO92_06305</name>
</gene>
<dbReference type="EMBL" id="NXGX01000002">
    <property type="protein sequence ID" value="PKR59629.1"/>
    <property type="molecule type" value="Genomic_DNA"/>
</dbReference>
<evidence type="ECO:0000313" key="2">
    <source>
        <dbReference type="Proteomes" id="UP000233332"/>
    </source>
</evidence>
<dbReference type="RefSeq" id="WP_101300681.1">
    <property type="nucleotide sequence ID" value="NZ_NXGX01000002.1"/>
</dbReference>
<evidence type="ECO:0008006" key="3">
    <source>
        <dbReference type="Google" id="ProtNLM"/>
    </source>
</evidence>
<dbReference type="AlphaFoldDB" id="A0A2N3LA26"/>
<dbReference type="Proteomes" id="UP000233332">
    <property type="component" value="Unassembled WGS sequence"/>
</dbReference>
<evidence type="ECO:0000313" key="1">
    <source>
        <dbReference type="EMBL" id="PKR59629.1"/>
    </source>
</evidence>
<dbReference type="PANTHER" id="PTHR37463">
    <property type="entry name" value="GSL3115 PROTEIN"/>
    <property type="match status" value="1"/>
</dbReference>
<dbReference type="PANTHER" id="PTHR37463:SF1">
    <property type="entry name" value="DUF2256 DOMAIN-CONTAINING PROTEIN"/>
    <property type="match status" value="1"/>
</dbReference>